<dbReference type="EMBL" id="BAAAOS010000020">
    <property type="protein sequence ID" value="GAA1579670.1"/>
    <property type="molecule type" value="Genomic_DNA"/>
</dbReference>
<dbReference type="InterPro" id="IPR014729">
    <property type="entry name" value="Rossmann-like_a/b/a_fold"/>
</dbReference>
<dbReference type="Proteomes" id="UP001500393">
    <property type="component" value="Unassembled WGS sequence"/>
</dbReference>
<dbReference type="SUPFAM" id="SSF52402">
    <property type="entry name" value="Adenine nucleotide alpha hydrolases-like"/>
    <property type="match status" value="1"/>
</dbReference>
<comment type="caution">
    <text evidence="4">The sequence shown here is derived from an EMBL/GenBank/DDBJ whole genome shotgun (WGS) entry which is preliminary data.</text>
</comment>
<dbReference type="InterPro" id="IPR006016">
    <property type="entry name" value="UspA"/>
</dbReference>
<sequence>MSGVIVCGVDGSTAGQRAVEWAYDEAHRRSCRLRAVTVWTWNGPDYGQPVGSAEEARQRAVDVLEEVLAKVVGEQPPEVEKVIREGRPSEQLCEAAHDAELIVLGSHGHGAFHDALVGSTSVHVIRHAPCPVVILPDPTRAERERKASKSRHHLHGPEGAVPTF</sequence>
<dbReference type="Pfam" id="PF00582">
    <property type="entry name" value="Usp"/>
    <property type="match status" value="1"/>
</dbReference>
<evidence type="ECO:0000259" key="3">
    <source>
        <dbReference type="Pfam" id="PF00582"/>
    </source>
</evidence>
<reference evidence="5" key="1">
    <citation type="journal article" date="2019" name="Int. J. Syst. Evol. Microbiol.">
        <title>The Global Catalogue of Microorganisms (GCM) 10K type strain sequencing project: providing services to taxonomists for standard genome sequencing and annotation.</title>
        <authorList>
            <consortium name="The Broad Institute Genomics Platform"/>
            <consortium name="The Broad Institute Genome Sequencing Center for Infectious Disease"/>
            <person name="Wu L."/>
            <person name="Ma J."/>
        </authorList>
    </citation>
    <scope>NUCLEOTIDE SEQUENCE [LARGE SCALE GENOMIC DNA]</scope>
    <source>
        <strain evidence="5">JCM 14969</strain>
    </source>
</reference>
<keyword evidence="5" id="KW-1185">Reference proteome</keyword>
<dbReference type="Gene3D" id="3.40.50.620">
    <property type="entry name" value="HUPs"/>
    <property type="match status" value="1"/>
</dbReference>
<dbReference type="PANTHER" id="PTHR31964">
    <property type="entry name" value="ADENINE NUCLEOTIDE ALPHA HYDROLASES-LIKE SUPERFAMILY PROTEIN"/>
    <property type="match status" value="1"/>
</dbReference>
<organism evidence="4 5">
    <name type="scientific">Kribbella sancticallisti</name>
    <dbReference type="NCBI Taxonomy" id="460087"/>
    <lineage>
        <taxon>Bacteria</taxon>
        <taxon>Bacillati</taxon>
        <taxon>Actinomycetota</taxon>
        <taxon>Actinomycetes</taxon>
        <taxon>Propionibacteriales</taxon>
        <taxon>Kribbellaceae</taxon>
        <taxon>Kribbella</taxon>
    </lineage>
</organism>
<evidence type="ECO:0000256" key="1">
    <source>
        <dbReference type="ARBA" id="ARBA00008791"/>
    </source>
</evidence>
<name>A0ABP4PJT1_9ACTN</name>
<dbReference type="PRINTS" id="PR01438">
    <property type="entry name" value="UNVRSLSTRESS"/>
</dbReference>
<feature type="region of interest" description="Disordered" evidence="2">
    <location>
        <begin position="139"/>
        <end position="164"/>
    </location>
</feature>
<feature type="domain" description="UspA" evidence="3">
    <location>
        <begin position="3"/>
        <end position="136"/>
    </location>
</feature>
<gene>
    <name evidence="4" type="ORF">GCM10009789_36780</name>
</gene>
<evidence type="ECO:0000313" key="4">
    <source>
        <dbReference type="EMBL" id="GAA1579670.1"/>
    </source>
</evidence>
<protein>
    <recommendedName>
        <fullName evidence="3">UspA domain-containing protein</fullName>
    </recommendedName>
</protein>
<comment type="similarity">
    <text evidence="1">Belongs to the universal stress protein A family.</text>
</comment>
<evidence type="ECO:0000256" key="2">
    <source>
        <dbReference type="SAM" id="MobiDB-lite"/>
    </source>
</evidence>
<evidence type="ECO:0000313" key="5">
    <source>
        <dbReference type="Proteomes" id="UP001500393"/>
    </source>
</evidence>
<accession>A0ABP4PJT1</accession>
<dbReference type="InterPro" id="IPR006015">
    <property type="entry name" value="Universal_stress_UspA"/>
</dbReference>
<proteinExistence type="inferred from homology"/>
<dbReference type="PANTHER" id="PTHR31964:SF113">
    <property type="entry name" value="USPA DOMAIN-CONTAINING PROTEIN"/>
    <property type="match status" value="1"/>
</dbReference>